<accession>A0A8S1BF66</accession>
<dbReference type="Proteomes" id="UP000494106">
    <property type="component" value="Unassembled WGS sequence"/>
</dbReference>
<proteinExistence type="predicted"/>
<dbReference type="AlphaFoldDB" id="A0A8S1BF66"/>
<sequence>MIVPIIFAIFVLQAHLWRMVVTEFEDLNQNWGPHTYEEDSENNRPLSLVVIRKNYTQSRPVPSVEHGNPPADEAQNNQGRKPTDCDVATLTCCTVPVLSAGYECYLRHGCTMANNEICSAKNLLEVIQKFRNHYGQ</sequence>
<dbReference type="EMBL" id="CADEBC010000592">
    <property type="protein sequence ID" value="CAB3257797.1"/>
    <property type="molecule type" value="Genomic_DNA"/>
</dbReference>
<gene>
    <name evidence="3" type="ORF">APLA_LOCUS16177</name>
</gene>
<keyword evidence="4" id="KW-1185">Reference proteome</keyword>
<keyword evidence="2" id="KW-0732">Signal</keyword>
<evidence type="ECO:0000313" key="3">
    <source>
        <dbReference type="EMBL" id="CAB3257797.1"/>
    </source>
</evidence>
<dbReference type="OrthoDB" id="7474469at2759"/>
<reference evidence="3 4" key="1">
    <citation type="submission" date="2020-04" db="EMBL/GenBank/DDBJ databases">
        <authorList>
            <person name="Wallbank WR R."/>
            <person name="Pardo Diaz C."/>
            <person name="Kozak K."/>
            <person name="Martin S."/>
            <person name="Jiggins C."/>
            <person name="Moest M."/>
            <person name="Warren A I."/>
            <person name="Byers J.R.P. K."/>
            <person name="Montejo-Kovacevich G."/>
            <person name="Yen C E."/>
        </authorList>
    </citation>
    <scope>NUCLEOTIDE SEQUENCE [LARGE SCALE GENOMIC DNA]</scope>
</reference>
<evidence type="ECO:0000256" key="2">
    <source>
        <dbReference type="SAM" id="SignalP"/>
    </source>
</evidence>
<name>A0A8S1BF66_ARCPL</name>
<evidence type="ECO:0008006" key="5">
    <source>
        <dbReference type="Google" id="ProtNLM"/>
    </source>
</evidence>
<feature type="region of interest" description="Disordered" evidence="1">
    <location>
        <begin position="59"/>
        <end position="82"/>
    </location>
</feature>
<organism evidence="3 4">
    <name type="scientific">Arctia plantaginis</name>
    <name type="common">Wood tiger moth</name>
    <name type="synonym">Phalaena plantaginis</name>
    <dbReference type="NCBI Taxonomy" id="874455"/>
    <lineage>
        <taxon>Eukaryota</taxon>
        <taxon>Metazoa</taxon>
        <taxon>Ecdysozoa</taxon>
        <taxon>Arthropoda</taxon>
        <taxon>Hexapoda</taxon>
        <taxon>Insecta</taxon>
        <taxon>Pterygota</taxon>
        <taxon>Neoptera</taxon>
        <taxon>Endopterygota</taxon>
        <taxon>Lepidoptera</taxon>
        <taxon>Glossata</taxon>
        <taxon>Ditrysia</taxon>
        <taxon>Noctuoidea</taxon>
        <taxon>Erebidae</taxon>
        <taxon>Arctiinae</taxon>
        <taxon>Arctia</taxon>
    </lineage>
</organism>
<feature type="chain" id="PRO_5035945798" description="Secreted protein" evidence="2">
    <location>
        <begin position="23"/>
        <end position="136"/>
    </location>
</feature>
<comment type="caution">
    <text evidence="3">The sequence shown here is derived from an EMBL/GenBank/DDBJ whole genome shotgun (WGS) entry which is preliminary data.</text>
</comment>
<feature type="signal peptide" evidence="2">
    <location>
        <begin position="1"/>
        <end position="22"/>
    </location>
</feature>
<evidence type="ECO:0000256" key="1">
    <source>
        <dbReference type="SAM" id="MobiDB-lite"/>
    </source>
</evidence>
<protein>
    <recommendedName>
        <fullName evidence="5">Secreted protein</fullName>
    </recommendedName>
</protein>
<evidence type="ECO:0000313" key="4">
    <source>
        <dbReference type="Proteomes" id="UP000494106"/>
    </source>
</evidence>